<dbReference type="GO" id="GO:0030942">
    <property type="term" value="F:endoplasmic reticulum signal peptide binding"/>
    <property type="evidence" value="ECO:0007669"/>
    <property type="project" value="InterPro"/>
</dbReference>
<organism evidence="11 12">
    <name type="scientific">Collybiopsis confluens</name>
    <dbReference type="NCBI Taxonomy" id="2823264"/>
    <lineage>
        <taxon>Eukaryota</taxon>
        <taxon>Fungi</taxon>
        <taxon>Dikarya</taxon>
        <taxon>Basidiomycota</taxon>
        <taxon>Agaricomycotina</taxon>
        <taxon>Agaricomycetes</taxon>
        <taxon>Agaricomycetidae</taxon>
        <taxon>Agaricales</taxon>
        <taxon>Marasmiineae</taxon>
        <taxon>Omphalotaceae</taxon>
        <taxon>Collybiopsis</taxon>
    </lineage>
</organism>
<evidence type="ECO:0000256" key="5">
    <source>
        <dbReference type="ARBA" id="ARBA00022884"/>
    </source>
</evidence>
<dbReference type="Proteomes" id="UP000518752">
    <property type="component" value="Unassembled WGS sequence"/>
</dbReference>
<dbReference type="OrthoDB" id="10255118at2759"/>
<evidence type="ECO:0000256" key="4">
    <source>
        <dbReference type="ARBA" id="ARBA00022490"/>
    </source>
</evidence>
<dbReference type="GO" id="GO:0008312">
    <property type="term" value="F:7S RNA binding"/>
    <property type="evidence" value="ECO:0007669"/>
    <property type="project" value="InterPro"/>
</dbReference>
<dbReference type="CDD" id="cd15481">
    <property type="entry name" value="SRP68-RBD"/>
    <property type="match status" value="1"/>
</dbReference>
<evidence type="ECO:0000256" key="7">
    <source>
        <dbReference type="ARBA" id="ARBA00023242"/>
    </source>
</evidence>
<gene>
    <name evidence="11" type="ORF">D9757_000578</name>
</gene>
<keyword evidence="4" id="KW-0963">Cytoplasm</keyword>
<sequence length="768" mass="84133">MSEAANFIITFKENASGEDIQKYKDEVTSEGGEINREFNGLMTGFSAKIQPQTLQAFKEKASLDGSPIQFIGERILRSLQVANEQQSAYGLRYDDFARYRHVSFSWLKISAEPISRKHCANRTHRLRSSLKITHSSSKGRDFRKLPPITELPVDKVKDDHLQLLLIESERAWAYAQELISSSLLPANANNAASLRHHATGRFRRSIHWATQLLSLAQTLYTADKLTAESLLQVTAYVLLLNGRFLLSREDFESALPQLSVTRRILDILADHATTSKDHALAVLWADQVGPMIRWSAHQMGREKAYDVDSIVAQVAKENVKELVDGWDGILKKFRDQVEPGDANTAAAAAKKDLGKAKLDQSKLMWEGENVPVRNPELVDMLLKVQSAEAKFDSTNIAGNKGNAGKKAVAAYDAVLAALSDAEEVAKKLSESEAQKASSSTIPTNLNPGGGTIRDMHFVHTYIVYQLLSKRIQRDLLLVDALTKEASASPIGLLVGPKNVKSKAKHSRSSQQVQPVDPRLYPAIVKLFDTILQSLTQMRTLSIVDDNPDLSASVEGRTAWTKARRCLILARCYDVPGIKKYAEALTILQHASVHLREVRGVASSLDLNDASLGKAFYPISPSEIDELDGVIAREGMEYKRAWLEKGSSALPDGEGKQQQQTQKKPVFFNIALNYIDVDIDKLRERAGKAPAPATPAAAAAPSSKAPSTTPQNSKAGSAAAVAQRKALAEGLSRSGTPEPRDVVDTQAQNKPLAGGNRLGSLLGGWWGRS</sequence>
<dbReference type="PANTHER" id="PTHR12860">
    <property type="entry name" value="SIGNAL RECOGNITION PARTICLE 68 KDA PROTEIN"/>
    <property type="match status" value="1"/>
</dbReference>
<dbReference type="SUPFAM" id="SSF54897">
    <property type="entry name" value="Protease propeptides/inhibitors"/>
    <property type="match status" value="1"/>
</dbReference>
<evidence type="ECO:0000256" key="2">
    <source>
        <dbReference type="ARBA" id="ARBA00004604"/>
    </source>
</evidence>
<evidence type="ECO:0000256" key="1">
    <source>
        <dbReference type="ARBA" id="ARBA00004496"/>
    </source>
</evidence>
<keyword evidence="12" id="KW-1185">Reference proteome</keyword>
<evidence type="ECO:0000313" key="11">
    <source>
        <dbReference type="EMBL" id="KAF5393532.1"/>
    </source>
</evidence>
<dbReference type="Gene3D" id="1.10.3450.40">
    <property type="entry name" value="Signal recognition particle, SRP68 subunit, RNA-binding domain"/>
    <property type="match status" value="1"/>
</dbReference>
<dbReference type="EMBL" id="JAACJN010000002">
    <property type="protein sequence ID" value="KAF5393532.1"/>
    <property type="molecule type" value="Genomic_DNA"/>
</dbReference>
<protein>
    <recommendedName>
        <fullName evidence="9">Signal recognition particle subunit SRP68</fullName>
    </recommendedName>
</protein>
<keyword evidence="6" id="KW-0733">Signal recognition particle</keyword>
<comment type="subcellular location">
    <subcellularLocation>
        <location evidence="1">Cytoplasm</location>
    </subcellularLocation>
    <subcellularLocation>
        <location evidence="2">Nucleus</location>
        <location evidence="2">Nucleolus</location>
    </subcellularLocation>
</comment>
<reference evidence="11 12" key="1">
    <citation type="journal article" date="2020" name="ISME J.">
        <title>Uncovering the hidden diversity of litter-decomposition mechanisms in mushroom-forming fungi.</title>
        <authorList>
            <person name="Floudas D."/>
            <person name="Bentzer J."/>
            <person name="Ahren D."/>
            <person name="Johansson T."/>
            <person name="Persson P."/>
            <person name="Tunlid A."/>
        </authorList>
    </citation>
    <scope>NUCLEOTIDE SEQUENCE [LARGE SCALE GENOMIC DNA]</scope>
    <source>
        <strain evidence="11 12">CBS 406.79</strain>
    </source>
</reference>
<dbReference type="GO" id="GO:0005047">
    <property type="term" value="F:signal recognition particle binding"/>
    <property type="evidence" value="ECO:0007669"/>
    <property type="project" value="InterPro"/>
</dbReference>
<dbReference type="InterPro" id="IPR034652">
    <property type="entry name" value="SRP68-RBD"/>
</dbReference>
<comment type="caution">
    <text evidence="11">The sequence shown here is derived from an EMBL/GenBank/DDBJ whole genome shotgun (WGS) entry which is preliminary data.</text>
</comment>
<dbReference type="AlphaFoldDB" id="A0A8H5MGW7"/>
<keyword evidence="8" id="KW-0687">Ribonucleoprotein</keyword>
<evidence type="ECO:0000313" key="12">
    <source>
        <dbReference type="Proteomes" id="UP000518752"/>
    </source>
</evidence>
<accession>A0A8H5MGW7</accession>
<name>A0A8H5MGW7_9AGAR</name>
<comment type="similarity">
    <text evidence="3">Belongs to the SRP68 family.</text>
</comment>
<evidence type="ECO:0000256" key="8">
    <source>
        <dbReference type="ARBA" id="ARBA00023274"/>
    </source>
</evidence>
<evidence type="ECO:0000256" key="3">
    <source>
        <dbReference type="ARBA" id="ARBA00009352"/>
    </source>
</evidence>
<dbReference type="GO" id="GO:0005786">
    <property type="term" value="C:signal recognition particle, endoplasmic reticulum targeting"/>
    <property type="evidence" value="ECO:0007669"/>
    <property type="project" value="UniProtKB-KW"/>
</dbReference>
<dbReference type="PANTHER" id="PTHR12860:SF0">
    <property type="entry name" value="SIGNAL RECOGNITION PARTICLE SUBUNIT SRP68"/>
    <property type="match status" value="1"/>
</dbReference>
<keyword evidence="5" id="KW-0694">RNA-binding</keyword>
<feature type="region of interest" description="Disordered" evidence="10">
    <location>
        <begin position="686"/>
        <end position="757"/>
    </location>
</feature>
<dbReference type="InterPro" id="IPR038253">
    <property type="entry name" value="SRP68_N_sf"/>
</dbReference>
<keyword evidence="7" id="KW-0539">Nucleus</keyword>
<proteinExistence type="inferred from homology"/>
<evidence type="ECO:0000256" key="6">
    <source>
        <dbReference type="ARBA" id="ARBA00023135"/>
    </source>
</evidence>
<evidence type="ECO:0000256" key="10">
    <source>
        <dbReference type="SAM" id="MobiDB-lite"/>
    </source>
</evidence>
<feature type="compositionally biased region" description="Low complexity" evidence="10">
    <location>
        <begin position="687"/>
        <end position="709"/>
    </location>
</feature>
<dbReference type="GO" id="GO:0006614">
    <property type="term" value="P:SRP-dependent cotranslational protein targeting to membrane"/>
    <property type="evidence" value="ECO:0007669"/>
    <property type="project" value="InterPro"/>
</dbReference>
<dbReference type="Gene3D" id="3.30.70.80">
    <property type="entry name" value="Peptidase S8 propeptide/proteinase inhibitor I9"/>
    <property type="match status" value="1"/>
</dbReference>
<evidence type="ECO:0000256" key="9">
    <source>
        <dbReference type="ARBA" id="ARBA00029498"/>
    </source>
</evidence>
<dbReference type="InterPro" id="IPR037045">
    <property type="entry name" value="S8pro/Inhibitor_I9_sf"/>
</dbReference>
<dbReference type="GO" id="GO:0005730">
    <property type="term" value="C:nucleolus"/>
    <property type="evidence" value="ECO:0007669"/>
    <property type="project" value="UniProtKB-SubCell"/>
</dbReference>
<dbReference type="InterPro" id="IPR026258">
    <property type="entry name" value="SRP68"/>
</dbReference>
<dbReference type="Pfam" id="PF16969">
    <property type="entry name" value="SRP68"/>
    <property type="match status" value="1"/>
</dbReference>